<proteinExistence type="predicted"/>
<feature type="region of interest" description="Disordered" evidence="2">
    <location>
        <begin position="122"/>
        <end position="146"/>
    </location>
</feature>
<evidence type="ECO:0000256" key="2">
    <source>
        <dbReference type="SAM" id="MobiDB-lite"/>
    </source>
</evidence>
<protein>
    <recommendedName>
        <fullName evidence="3">Nephrocystin 3-like N-terminal domain-containing protein</fullName>
    </recommendedName>
</protein>
<sequence>MAHSTYNPGCEGGSSSRCTDTLDVIAENLLKNWLDTVHPAYNPGRGGGSPSFCMDTRAYLLEEIKKWLDAPPPIFWLYGKAGTGKSAIAKALLDQYADDLDRLTHDTVVNIDLDLYFSEPETPDSTYRQHGSTSGRYTEQDNRRIE</sequence>
<feature type="domain" description="Nephrocystin 3-like N-terminal" evidence="3">
    <location>
        <begin position="62"/>
        <end position="99"/>
    </location>
</feature>
<organism evidence="4 5">
    <name type="scientific">Dendrothele bispora (strain CBS 962.96)</name>
    <dbReference type="NCBI Taxonomy" id="1314807"/>
    <lineage>
        <taxon>Eukaryota</taxon>
        <taxon>Fungi</taxon>
        <taxon>Dikarya</taxon>
        <taxon>Basidiomycota</taxon>
        <taxon>Agaricomycotina</taxon>
        <taxon>Agaricomycetes</taxon>
        <taxon>Agaricomycetidae</taxon>
        <taxon>Agaricales</taxon>
        <taxon>Agaricales incertae sedis</taxon>
        <taxon>Dendrothele</taxon>
    </lineage>
</organism>
<gene>
    <name evidence="4" type="ORF">K435DRAFT_879469</name>
</gene>
<evidence type="ECO:0000256" key="1">
    <source>
        <dbReference type="ARBA" id="ARBA00022737"/>
    </source>
</evidence>
<dbReference type="Pfam" id="PF24883">
    <property type="entry name" value="NPHP3_N"/>
    <property type="match status" value="1"/>
</dbReference>
<dbReference type="EMBL" id="ML181039">
    <property type="protein sequence ID" value="THU76257.1"/>
    <property type="molecule type" value="Genomic_DNA"/>
</dbReference>
<dbReference type="InterPro" id="IPR027417">
    <property type="entry name" value="P-loop_NTPase"/>
</dbReference>
<evidence type="ECO:0000313" key="4">
    <source>
        <dbReference type="EMBL" id="THU76257.1"/>
    </source>
</evidence>
<dbReference type="SUPFAM" id="SSF52540">
    <property type="entry name" value="P-loop containing nucleoside triphosphate hydrolases"/>
    <property type="match status" value="1"/>
</dbReference>
<reference evidence="4 5" key="1">
    <citation type="journal article" date="2019" name="Nat. Ecol. Evol.">
        <title>Megaphylogeny resolves global patterns of mushroom evolution.</title>
        <authorList>
            <person name="Varga T."/>
            <person name="Krizsan K."/>
            <person name="Foldi C."/>
            <person name="Dima B."/>
            <person name="Sanchez-Garcia M."/>
            <person name="Sanchez-Ramirez S."/>
            <person name="Szollosi G.J."/>
            <person name="Szarkandi J.G."/>
            <person name="Papp V."/>
            <person name="Albert L."/>
            <person name="Andreopoulos W."/>
            <person name="Angelini C."/>
            <person name="Antonin V."/>
            <person name="Barry K.W."/>
            <person name="Bougher N.L."/>
            <person name="Buchanan P."/>
            <person name="Buyck B."/>
            <person name="Bense V."/>
            <person name="Catcheside P."/>
            <person name="Chovatia M."/>
            <person name="Cooper J."/>
            <person name="Damon W."/>
            <person name="Desjardin D."/>
            <person name="Finy P."/>
            <person name="Geml J."/>
            <person name="Haridas S."/>
            <person name="Hughes K."/>
            <person name="Justo A."/>
            <person name="Karasinski D."/>
            <person name="Kautmanova I."/>
            <person name="Kiss B."/>
            <person name="Kocsube S."/>
            <person name="Kotiranta H."/>
            <person name="LaButti K.M."/>
            <person name="Lechner B.E."/>
            <person name="Liimatainen K."/>
            <person name="Lipzen A."/>
            <person name="Lukacs Z."/>
            <person name="Mihaltcheva S."/>
            <person name="Morgado L.N."/>
            <person name="Niskanen T."/>
            <person name="Noordeloos M.E."/>
            <person name="Ohm R.A."/>
            <person name="Ortiz-Santana B."/>
            <person name="Ovrebo C."/>
            <person name="Racz N."/>
            <person name="Riley R."/>
            <person name="Savchenko A."/>
            <person name="Shiryaev A."/>
            <person name="Soop K."/>
            <person name="Spirin V."/>
            <person name="Szebenyi C."/>
            <person name="Tomsovsky M."/>
            <person name="Tulloss R.E."/>
            <person name="Uehling J."/>
            <person name="Grigoriev I.V."/>
            <person name="Vagvolgyi C."/>
            <person name="Papp T."/>
            <person name="Martin F.M."/>
            <person name="Miettinen O."/>
            <person name="Hibbett D.S."/>
            <person name="Nagy L.G."/>
        </authorList>
    </citation>
    <scope>NUCLEOTIDE SEQUENCE [LARGE SCALE GENOMIC DNA]</scope>
    <source>
        <strain evidence="4 5">CBS 962.96</strain>
    </source>
</reference>
<feature type="compositionally biased region" description="Polar residues" evidence="2">
    <location>
        <begin position="123"/>
        <end position="137"/>
    </location>
</feature>
<dbReference type="AlphaFoldDB" id="A0A4S8KL59"/>
<dbReference type="Proteomes" id="UP000297245">
    <property type="component" value="Unassembled WGS sequence"/>
</dbReference>
<dbReference type="OrthoDB" id="2928561at2759"/>
<dbReference type="Gene3D" id="3.40.50.300">
    <property type="entry name" value="P-loop containing nucleotide triphosphate hydrolases"/>
    <property type="match status" value="1"/>
</dbReference>
<name>A0A4S8KL59_DENBC</name>
<keyword evidence="1" id="KW-0677">Repeat</keyword>
<keyword evidence="5" id="KW-1185">Reference proteome</keyword>
<evidence type="ECO:0000313" key="5">
    <source>
        <dbReference type="Proteomes" id="UP000297245"/>
    </source>
</evidence>
<accession>A0A4S8KL59</accession>
<dbReference type="InterPro" id="IPR056884">
    <property type="entry name" value="NPHP3-like_N"/>
</dbReference>
<evidence type="ECO:0000259" key="3">
    <source>
        <dbReference type="Pfam" id="PF24883"/>
    </source>
</evidence>
<feature type="non-terminal residue" evidence="4">
    <location>
        <position position="146"/>
    </location>
</feature>